<feature type="domain" description="BRCT" evidence="2">
    <location>
        <begin position="104"/>
        <end position="193"/>
    </location>
</feature>
<dbReference type="PANTHER" id="PTHR13561">
    <property type="entry name" value="DNA REPLICATION REGULATOR DPB11-RELATED"/>
    <property type="match status" value="1"/>
</dbReference>
<dbReference type="InterPro" id="IPR059215">
    <property type="entry name" value="BRCT2_TopBP1-like"/>
</dbReference>
<evidence type="ECO:0000256" key="1">
    <source>
        <dbReference type="ARBA" id="ARBA00022737"/>
    </source>
</evidence>
<organism evidence="3 4">
    <name type="scientific">Botryosphaeria parva (strain UCR-NP2)</name>
    <name type="common">Grapevine canker fungus</name>
    <name type="synonym">Neofusicoccum parvum</name>
    <dbReference type="NCBI Taxonomy" id="1287680"/>
    <lineage>
        <taxon>Eukaryota</taxon>
        <taxon>Fungi</taxon>
        <taxon>Dikarya</taxon>
        <taxon>Ascomycota</taxon>
        <taxon>Pezizomycotina</taxon>
        <taxon>Dothideomycetes</taxon>
        <taxon>Dothideomycetes incertae sedis</taxon>
        <taxon>Botryosphaeriales</taxon>
        <taxon>Botryosphaeriaceae</taxon>
        <taxon>Neofusicoccum</taxon>
    </lineage>
</organism>
<dbReference type="InterPro" id="IPR001357">
    <property type="entry name" value="BRCT_dom"/>
</dbReference>
<gene>
    <name evidence="3" type="ORF">UCRNP2_8931</name>
</gene>
<evidence type="ECO:0000313" key="3">
    <source>
        <dbReference type="EMBL" id="EOD44376.1"/>
    </source>
</evidence>
<dbReference type="GO" id="GO:0007095">
    <property type="term" value="P:mitotic G2 DNA damage checkpoint signaling"/>
    <property type="evidence" value="ECO:0007669"/>
    <property type="project" value="TreeGrafter"/>
</dbReference>
<dbReference type="SUPFAM" id="SSF52113">
    <property type="entry name" value="BRCT domain"/>
    <property type="match status" value="2"/>
</dbReference>
<dbReference type="EMBL" id="KB916735">
    <property type="protein sequence ID" value="EOD44376.1"/>
    <property type="molecule type" value="Genomic_DNA"/>
</dbReference>
<evidence type="ECO:0000313" key="4">
    <source>
        <dbReference type="Proteomes" id="UP000013521"/>
    </source>
</evidence>
<dbReference type="CDD" id="cd17731">
    <property type="entry name" value="BRCT_TopBP1_rpt2_like"/>
    <property type="match status" value="1"/>
</dbReference>
<dbReference type="SMART" id="SM00292">
    <property type="entry name" value="BRCT"/>
    <property type="match status" value="2"/>
</dbReference>
<dbReference type="Gene3D" id="3.40.50.10190">
    <property type="entry name" value="BRCT domain"/>
    <property type="match status" value="2"/>
</dbReference>
<dbReference type="InterPro" id="IPR036420">
    <property type="entry name" value="BRCT_dom_sf"/>
</dbReference>
<feature type="domain" description="BRCT" evidence="2">
    <location>
        <begin position="9"/>
        <end position="82"/>
    </location>
</feature>
<dbReference type="PROSITE" id="PS50172">
    <property type="entry name" value="BRCT"/>
    <property type="match status" value="2"/>
</dbReference>
<protein>
    <submittedName>
        <fullName evidence="3">Putative brct domain protein</fullName>
    </submittedName>
</protein>
<sequence>MPDQADQARAQSPLAGVILCCTSINAEQRNELAKWATEMGAAHKYDLTSDVTHLVVGHIDTHKYKYVAKERPDVKVVTPKWVAAVRESWLQGGETDVEKLEEEHRVPTFFDLRICITGFEELSQRKYLEDTVIAHGAFYQGDLTKAVTHLIVAVPTGKKYDFARQHKIKTVSLEWITDSIERRMTLDETLYDPILPREEPTK</sequence>
<dbReference type="KEGG" id="npa:UCRNP2_8931"/>
<dbReference type="STRING" id="1287680.R1G8A3"/>
<dbReference type="Pfam" id="PF12738">
    <property type="entry name" value="PTCB-BRCT"/>
    <property type="match status" value="2"/>
</dbReference>
<keyword evidence="1" id="KW-0677">Repeat</keyword>
<accession>R1G8A3</accession>
<dbReference type="AlphaFoldDB" id="R1G8A3"/>
<proteinExistence type="predicted"/>
<dbReference type="GO" id="GO:0006270">
    <property type="term" value="P:DNA replication initiation"/>
    <property type="evidence" value="ECO:0007669"/>
    <property type="project" value="TreeGrafter"/>
</dbReference>
<dbReference type="eggNOG" id="KOG1929">
    <property type="taxonomic scope" value="Eukaryota"/>
</dbReference>
<dbReference type="HOGENOM" id="CLU_1354419_0_0_1"/>
<dbReference type="PANTHER" id="PTHR13561:SF20">
    <property type="entry name" value="DNA TOPOISOMERASE 2-BINDING PROTEIN 1"/>
    <property type="match status" value="1"/>
</dbReference>
<name>R1G8A3_BOTPV</name>
<dbReference type="Proteomes" id="UP000013521">
    <property type="component" value="Unassembled WGS sequence"/>
</dbReference>
<reference evidence="4" key="1">
    <citation type="journal article" date="2013" name="Genome Announc.">
        <title>Draft genome sequence of Neofusicoccum parvum isolate UCR-NP2, a fungal vascular pathogen associated with grapevine cankers.</title>
        <authorList>
            <person name="Blanco-Ulate B."/>
            <person name="Rolshausen P."/>
            <person name="Cantu D."/>
        </authorList>
    </citation>
    <scope>NUCLEOTIDE SEQUENCE [LARGE SCALE GENOMIC DNA]</scope>
    <source>
        <strain evidence="4">UCR-NP2</strain>
    </source>
</reference>
<dbReference type="GO" id="GO:0033314">
    <property type="term" value="P:mitotic DNA replication checkpoint signaling"/>
    <property type="evidence" value="ECO:0007669"/>
    <property type="project" value="TreeGrafter"/>
</dbReference>
<evidence type="ECO:0000259" key="2">
    <source>
        <dbReference type="PROSITE" id="PS50172"/>
    </source>
</evidence>
<dbReference type="OrthoDB" id="251770at2759"/>